<dbReference type="Gene3D" id="3.40.50.300">
    <property type="entry name" value="P-loop containing nucleotide triphosphate hydrolases"/>
    <property type="match status" value="1"/>
</dbReference>
<keyword evidence="2" id="KW-1185">Reference proteome</keyword>
<dbReference type="STRING" id="1120976.SAMN03080606_01243"/>
<dbReference type="RefSeq" id="WP_091541219.1">
    <property type="nucleotide sequence ID" value="NZ_FMUS01000006.1"/>
</dbReference>
<dbReference type="Proteomes" id="UP000198636">
    <property type="component" value="Unassembled WGS sequence"/>
</dbReference>
<evidence type="ECO:0000313" key="1">
    <source>
        <dbReference type="EMBL" id="SCY31095.1"/>
    </source>
</evidence>
<dbReference type="AlphaFoldDB" id="A0A1G5EVR5"/>
<sequence length="431" mass="50011">MDATSNGDIQSCIITTGVSSLNYYNEYMQSYEENNTIVYNCMRVSSIKNIAKVENYKVVIDFCDNNIKEIVFELFNYLLPFNVELNVKVIYNVAISSDDIEQCMILLNRLDKHKLITLEIINKSSELPKEKEETSWIKKLKNMFFFTGAGNTGKTSLITALSELCNEKGHTVALVDITENNKLINYFTDIYPLIGANPQENFNKERVNDNKKAFANLYTYNYKSLLNATEERVFCESLKKISSTYDYVLVNTDINTVYGNSEIFNLAEKVFIVHDFMLTKINSAREILLMFDEAGINTEGNIALIYNKIIKCQFNIGFIEERMIFKKLDSKRLVPLVDLNCETFEIPYSKKTMRAMINNISHNKSIINNVAYSYRRNIDYIYKYINNVPHVEISDIDVIDYAKNSLHNILQYSHIKNLKEDVYKYIEHVNN</sequence>
<reference evidence="1 2" key="1">
    <citation type="submission" date="2016-10" db="EMBL/GenBank/DDBJ databases">
        <authorList>
            <person name="de Groot N.N."/>
        </authorList>
    </citation>
    <scope>NUCLEOTIDE SEQUENCE [LARGE SCALE GENOMIC DNA]</scope>
    <source>
        <strain evidence="1 2">DSM 18978</strain>
    </source>
</reference>
<protein>
    <submittedName>
        <fullName evidence="1">CO dehydrogenase nickel-insertion accessory protein CooC1</fullName>
    </submittedName>
</protein>
<dbReference type="EMBL" id="FMUS01000006">
    <property type="protein sequence ID" value="SCY31095.1"/>
    <property type="molecule type" value="Genomic_DNA"/>
</dbReference>
<name>A0A1G5EVR5_9FIRM</name>
<accession>A0A1G5EVR5</accession>
<dbReference type="OrthoDB" id="1950503at2"/>
<dbReference type="SUPFAM" id="SSF52540">
    <property type="entry name" value="P-loop containing nucleoside triphosphate hydrolases"/>
    <property type="match status" value="1"/>
</dbReference>
<organism evidence="1 2">
    <name type="scientific">Alkaliphilus peptidifermentans DSM 18978</name>
    <dbReference type="NCBI Taxonomy" id="1120976"/>
    <lineage>
        <taxon>Bacteria</taxon>
        <taxon>Bacillati</taxon>
        <taxon>Bacillota</taxon>
        <taxon>Clostridia</taxon>
        <taxon>Peptostreptococcales</taxon>
        <taxon>Natronincolaceae</taxon>
        <taxon>Alkaliphilus</taxon>
    </lineage>
</organism>
<proteinExistence type="predicted"/>
<gene>
    <name evidence="1" type="ORF">SAMN03080606_01243</name>
</gene>
<dbReference type="InterPro" id="IPR027417">
    <property type="entry name" value="P-loop_NTPase"/>
</dbReference>
<evidence type="ECO:0000313" key="2">
    <source>
        <dbReference type="Proteomes" id="UP000198636"/>
    </source>
</evidence>